<dbReference type="SFLD" id="SFLDG00358">
    <property type="entry name" value="Main_(cytGST)"/>
    <property type="match status" value="1"/>
</dbReference>
<evidence type="ECO:0000259" key="1">
    <source>
        <dbReference type="PROSITE" id="PS50404"/>
    </source>
</evidence>
<dbReference type="eggNOG" id="COG0625">
    <property type="taxonomic scope" value="Bacteria"/>
</dbReference>
<dbReference type="STRING" id="371042.NG99_16345"/>
<dbReference type="InterPro" id="IPR036282">
    <property type="entry name" value="Glutathione-S-Trfase_C_sf"/>
</dbReference>
<dbReference type="RefSeq" id="WP_034895239.1">
    <property type="nucleotide sequence ID" value="NZ_JRUQ01000045.1"/>
</dbReference>
<evidence type="ECO:0000259" key="2">
    <source>
        <dbReference type="PROSITE" id="PS50405"/>
    </source>
</evidence>
<protein>
    <submittedName>
        <fullName evidence="3">Glutathione S-transferase</fullName>
    </submittedName>
</protein>
<evidence type="ECO:0000313" key="3">
    <source>
        <dbReference type="EMBL" id="KGT91589.1"/>
    </source>
</evidence>
<reference evidence="3 4" key="1">
    <citation type="submission" date="2014-10" db="EMBL/GenBank/DDBJ databases">
        <title>Genome sequence of Erwinia typographi M043b.</title>
        <authorList>
            <person name="Chan K.-G."/>
            <person name="Tan W.-S."/>
        </authorList>
    </citation>
    <scope>NUCLEOTIDE SEQUENCE [LARGE SCALE GENOMIC DNA]</scope>
    <source>
        <strain evidence="3 4">M043b</strain>
    </source>
</reference>
<dbReference type="InterPro" id="IPR040079">
    <property type="entry name" value="Glutathione_S-Trfase"/>
</dbReference>
<keyword evidence="3" id="KW-0808">Transferase</keyword>
<dbReference type="OrthoDB" id="9797500at2"/>
<dbReference type="InterPro" id="IPR004046">
    <property type="entry name" value="GST_C"/>
</dbReference>
<dbReference type="SUPFAM" id="SSF47616">
    <property type="entry name" value="GST C-terminal domain-like"/>
    <property type="match status" value="1"/>
</dbReference>
<dbReference type="Proteomes" id="UP000030351">
    <property type="component" value="Unassembled WGS sequence"/>
</dbReference>
<evidence type="ECO:0000313" key="4">
    <source>
        <dbReference type="Proteomes" id="UP000030351"/>
    </source>
</evidence>
<proteinExistence type="predicted"/>
<dbReference type="CDD" id="cd00570">
    <property type="entry name" value="GST_N_family"/>
    <property type="match status" value="1"/>
</dbReference>
<accession>A0A0A3Z1G8</accession>
<dbReference type="SUPFAM" id="SSF52833">
    <property type="entry name" value="Thioredoxin-like"/>
    <property type="match status" value="1"/>
</dbReference>
<dbReference type="InterPro" id="IPR010987">
    <property type="entry name" value="Glutathione-S-Trfase_C-like"/>
</dbReference>
<dbReference type="SFLD" id="SFLDS00019">
    <property type="entry name" value="Glutathione_Transferase_(cytos"/>
    <property type="match status" value="1"/>
</dbReference>
<dbReference type="InterPro" id="IPR036249">
    <property type="entry name" value="Thioredoxin-like_sf"/>
</dbReference>
<dbReference type="CDD" id="cd03206">
    <property type="entry name" value="GST_C_7"/>
    <property type="match status" value="1"/>
</dbReference>
<comment type="caution">
    <text evidence="3">The sequence shown here is derived from an EMBL/GenBank/DDBJ whole genome shotgun (WGS) entry which is preliminary data.</text>
</comment>
<dbReference type="SFLD" id="SFLDG01151">
    <property type="entry name" value="Main.2:_Nu-like"/>
    <property type="match status" value="1"/>
</dbReference>
<dbReference type="EMBL" id="JRUQ01000045">
    <property type="protein sequence ID" value="KGT91589.1"/>
    <property type="molecule type" value="Genomic_DNA"/>
</dbReference>
<dbReference type="PANTHER" id="PTHR44051:SF2">
    <property type="entry name" value="HYPOTHETICAL GLUTATHIONE S-TRANSFERASE LIKE PROTEIN"/>
    <property type="match status" value="1"/>
</dbReference>
<dbReference type="PROSITE" id="PS50404">
    <property type="entry name" value="GST_NTER"/>
    <property type="match status" value="1"/>
</dbReference>
<dbReference type="Gene3D" id="1.20.1050.10">
    <property type="match status" value="1"/>
</dbReference>
<dbReference type="PROSITE" id="PS50405">
    <property type="entry name" value="GST_CTER"/>
    <property type="match status" value="1"/>
</dbReference>
<sequence length="205" mass="22577">MSTLTLYNTPLSGHGHRVKLLLNMLNLPFEEREAGSDERKARQFLAINPLGQVPALIDGSTTIVDSNAILLWLVKRYAPDSQWLPKDLALEVQVHQWLAKAAGEIRYGVASARMVKQFSAPENYDSALLVAAKFLPQMEQHLHDRRWLVGGEATLADLACYAYVARAPEGGISLTPYPAIQRWVASVESLPGFVALPPLPLPEIG</sequence>
<dbReference type="Pfam" id="PF00043">
    <property type="entry name" value="GST_C"/>
    <property type="match status" value="1"/>
</dbReference>
<dbReference type="PANTHER" id="PTHR44051">
    <property type="entry name" value="GLUTATHIONE S-TRANSFERASE-RELATED"/>
    <property type="match status" value="1"/>
</dbReference>
<feature type="domain" description="GST N-terminal" evidence="1">
    <location>
        <begin position="2"/>
        <end position="81"/>
    </location>
</feature>
<name>A0A0A3Z1G8_9GAMM</name>
<dbReference type="Pfam" id="PF13417">
    <property type="entry name" value="GST_N_3"/>
    <property type="match status" value="1"/>
</dbReference>
<keyword evidence="4" id="KW-1185">Reference proteome</keyword>
<dbReference type="GO" id="GO:0016740">
    <property type="term" value="F:transferase activity"/>
    <property type="evidence" value="ECO:0007669"/>
    <property type="project" value="UniProtKB-KW"/>
</dbReference>
<dbReference type="AlphaFoldDB" id="A0A0A3Z1G8"/>
<dbReference type="InterPro" id="IPR004045">
    <property type="entry name" value="Glutathione_S-Trfase_N"/>
</dbReference>
<gene>
    <name evidence="3" type="ORF">NG99_16345</name>
</gene>
<organism evidence="3 4">
    <name type="scientific">Erwinia typographi</name>
    <dbReference type="NCBI Taxonomy" id="371042"/>
    <lineage>
        <taxon>Bacteria</taxon>
        <taxon>Pseudomonadati</taxon>
        <taxon>Pseudomonadota</taxon>
        <taxon>Gammaproteobacteria</taxon>
        <taxon>Enterobacterales</taxon>
        <taxon>Erwiniaceae</taxon>
        <taxon>Erwinia</taxon>
    </lineage>
</organism>
<feature type="domain" description="GST C-terminal" evidence="2">
    <location>
        <begin position="87"/>
        <end position="204"/>
    </location>
</feature>
<dbReference type="Gene3D" id="3.40.30.10">
    <property type="entry name" value="Glutaredoxin"/>
    <property type="match status" value="1"/>
</dbReference>